<feature type="compositionally biased region" description="Acidic residues" evidence="7">
    <location>
        <begin position="163"/>
        <end position="198"/>
    </location>
</feature>
<dbReference type="OrthoDB" id="5595141at2759"/>
<accession>A0A9Q3BKC2</accession>
<dbReference type="Proteomes" id="UP000765509">
    <property type="component" value="Unassembled WGS sequence"/>
</dbReference>
<evidence type="ECO:0000256" key="3">
    <source>
        <dbReference type="ARBA" id="ARBA00022853"/>
    </source>
</evidence>
<gene>
    <name evidence="8" type="ORF">O181_006400</name>
</gene>
<feature type="compositionally biased region" description="Basic residues" evidence="7">
    <location>
        <begin position="224"/>
        <end position="240"/>
    </location>
</feature>
<evidence type="ECO:0000256" key="1">
    <source>
        <dbReference type="ARBA" id="ARBA00004123"/>
    </source>
</evidence>
<comment type="caution">
    <text evidence="8">The sequence shown here is derived from an EMBL/GenBank/DDBJ whole genome shotgun (WGS) entry which is preliminary data.</text>
</comment>
<dbReference type="GO" id="GO:0005634">
    <property type="term" value="C:nucleus"/>
    <property type="evidence" value="ECO:0007669"/>
    <property type="project" value="UniProtKB-SubCell"/>
</dbReference>
<keyword evidence="6" id="KW-0539">Nucleus</keyword>
<dbReference type="EMBL" id="AVOT02001370">
    <property type="protein sequence ID" value="MBW0466685.1"/>
    <property type="molecule type" value="Genomic_DNA"/>
</dbReference>
<keyword evidence="4" id="KW-0805">Transcription regulation</keyword>
<proteinExistence type="inferred from homology"/>
<keyword evidence="3" id="KW-0156">Chromatin regulator</keyword>
<evidence type="ECO:0000256" key="7">
    <source>
        <dbReference type="SAM" id="MobiDB-lite"/>
    </source>
</evidence>
<sequence>MKTPQETALILHSTEGETAFFRSVIRYRPRGRNRHFSMVGICKDLERELQTVIPSDQIWSLLGSCYNLAILAEMDPDDPVDIDPSKSTLELLAAKDSTFQEFQLPIHPTIPPEQSFLTLVNQRRLEIDNPSLPRSSDSSSISSGRSPAKRSSHNFEVGQTVEDGMESELTEQEDCDEEEEDDDDEEDDHDNEEDEDSAPEQPKNRKSKSQKLRHGSPPNDRSRSIRARAMRARARGRRKR</sequence>
<dbReference type="GO" id="GO:0006325">
    <property type="term" value="P:chromatin organization"/>
    <property type="evidence" value="ECO:0007669"/>
    <property type="project" value="UniProtKB-KW"/>
</dbReference>
<dbReference type="PANTHER" id="PTHR13581:SF5">
    <property type="entry name" value="MRG_MORF4L-BINDING PROTEIN"/>
    <property type="match status" value="1"/>
</dbReference>
<keyword evidence="5" id="KW-0804">Transcription</keyword>
<evidence type="ECO:0000256" key="4">
    <source>
        <dbReference type="ARBA" id="ARBA00023015"/>
    </source>
</evidence>
<keyword evidence="9" id="KW-1185">Reference proteome</keyword>
<evidence type="ECO:0000256" key="5">
    <source>
        <dbReference type="ARBA" id="ARBA00023163"/>
    </source>
</evidence>
<protein>
    <submittedName>
        <fullName evidence="8">Uncharacterized protein</fullName>
    </submittedName>
</protein>
<organism evidence="8 9">
    <name type="scientific">Austropuccinia psidii MF-1</name>
    <dbReference type="NCBI Taxonomy" id="1389203"/>
    <lineage>
        <taxon>Eukaryota</taxon>
        <taxon>Fungi</taxon>
        <taxon>Dikarya</taxon>
        <taxon>Basidiomycota</taxon>
        <taxon>Pucciniomycotina</taxon>
        <taxon>Pucciniomycetes</taxon>
        <taxon>Pucciniales</taxon>
        <taxon>Sphaerophragmiaceae</taxon>
        <taxon>Austropuccinia</taxon>
    </lineage>
</organism>
<dbReference type="AlphaFoldDB" id="A0A9Q3BKC2"/>
<comment type="subcellular location">
    <subcellularLocation>
        <location evidence="1">Nucleus</location>
    </subcellularLocation>
</comment>
<reference evidence="8" key="1">
    <citation type="submission" date="2021-03" db="EMBL/GenBank/DDBJ databases">
        <title>Draft genome sequence of rust myrtle Austropuccinia psidii MF-1, a brazilian biotype.</title>
        <authorList>
            <person name="Quecine M.C."/>
            <person name="Pachon D.M.R."/>
            <person name="Bonatelli M.L."/>
            <person name="Correr F.H."/>
            <person name="Franceschini L.M."/>
            <person name="Leite T.F."/>
            <person name="Margarido G.R.A."/>
            <person name="Almeida C.A."/>
            <person name="Ferrarezi J.A."/>
            <person name="Labate C.A."/>
        </authorList>
    </citation>
    <scope>NUCLEOTIDE SEQUENCE</scope>
    <source>
        <strain evidence="8">MF-1</strain>
    </source>
</reference>
<feature type="compositionally biased region" description="Low complexity" evidence="7">
    <location>
        <begin position="130"/>
        <end position="146"/>
    </location>
</feature>
<dbReference type="GO" id="GO:0035267">
    <property type="term" value="C:NuA4 histone acetyltransferase complex"/>
    <property type="evidence" value="ECO:0007669"/>
    <property type="project" value="TreeGrafter"/>
</dbReference>
<evidence type="ECO:0000313" key="8">
    <source>
        <dbReference type="EMBL" id="MBW0466685.1"/>
    </source>
</evidence>
<feature type="region of interest" description="Disordered" evidence="7">
    <location>
        <begin position="128"/>
        <end position="240"/>
    </location>
</feature>
<evidence type="ECO:0000256" key="6">
    <source>
        <dbReference type="ARBA" id="ARBA00023242"/>
    </source>
</evidence>
<dbReference type="Pfam" id="PF07904">
    <property type="entry name" value="Eaf7"/>
    <property type="match status" value="1"/>
</dbReference>
<feature type="compositionally biased region" description="Basic residues" evidence="7">
    <location>
        <begin position="204"/>
        <end position="214"/>
    </location>
</feature>
<name>A0A9Q3BKC2_9BASI</name>
<evidence type="ECO:0000256" key="2">
    <source>
        <dbReference type="ARBA" id="ARBA00007117"/>
    </source>
</evidence>
<dbReference type="PANTHER" id="PTHR13581">
    <property type="entry name" value="MRG-BINDING PROTEIN"/>
    <property type="match status" value="1"/>
</dbReference>
<comment type="similarity">
    <text evidence="2">Belongs to the EAF7 family.</text>
</comment>
<evidence type="ECO:0000313" key="9">
    <source>
        <dbReference type="Proteomes" id="UP000765509"/>
    </source>
</evidence>
<dbReference type="InterPro" id="IPR012423">
    <property type="entry name" value="Eaf7/MRGBP"/>
</dbReference>
<dbReference type="GO" id="GO:0006357">
    <property type="term" value="P:regulation of transcription by RNA polymerase II"/>
    <property type="evidence" value="ECO:0007669"/>
    <property type="project" value="TreeGrafter"/>
</dbReference>